<protein>
    <recommendedName>
        <fullName evidence="4">Ribosomal protein L34e superfamily protein</fullName>
    </recommendedName>
</protein>
<reference evidence="2 3" key="1">
    <citation type="journal article" date="2013" name="Proc. Natl. Acad. Sci. U.S.A.">
        <title>Fine-scale variation in meiotic recombination in Mimulus inferred from population shotgun sequencing.</title>
        <authorList>
            <person name="Hellsten U."/>
            <person name="Wright K.M."/>
            <person name="Jenkins J."/>
            <person name="Shu S."/>
            <person name="Yuan Y."/>
            <person name="Wessler S.R."/>
            <person name="Schmutz J."/>
            <person name="Willis J.H."/>
            <person name="Rokhsar D.S."/>
        </authorList>
    </citation>
    <scope>NUCLEOTIDE SEQUENCE [LARGE SCALE GENOMIC DNA]</scope>
    <source>
        <strain evidence="3">cv. DUN x IM62</strain>
    </source>
</reference>
<feature type="transmembrane region" description="Helical" evidence="1">
    <location>
        <begin position="67"/>
        <end position="89"/>
    </location>
</feature>
<gene>
    <name evidence="2" type="ORF">MIMGU_mgv1a013162mg</name>
</gene>
<name>A0A022QZ07_ERYGU</name>
<dbReference type="EMBL" id="KI630827">
    <property type="protein sequence ID" value="EYU32824.1"/>
    <property type="molecule type" value="Genomic_DNA"/>
</dbReference>
<keyword evidence="3" id="KW-1185">Reference proteome</keyword>
<accession>A0A022QZ07</accession>
<evidence type="ECO:0000313" key="3">
    <source>
        <dbReference type="Proteomes" id="UP000030748"/>
    </source>
</evidence>
<feature type="transmembrane region" description="Helical" evidence="1">
    <location>
        <begin position="109"/>
        <end position="128"/>
    </location>
</feature>
<evidence type="ECO:0000313" key="2">
    <source>
        <dbReference type="EMBL" id="EYU32824.1"/>
    </source>
</evidence>
<keyword evidence="1" id="KW-0812">Transmembrane</keyword>
<keyword evidence="1" id="KW-1133">Transmembrane helix</keyword>
<dbReference type="OMA" id="IAGWELM"/>
<dbReference type="PANTHER" id="PTHR46996">
    <property type="entry name" value="OS05G0488500 PROTEIN"/>
    <property type="match status" value="1"/>
</dbReference>
<dbReference type="STRING" id="4155.A0A022QZ07"/>
<proteinExistence type="predicted"/>
<dbReference type="PANTHER" id="PTHR46996:SF6">
    <property type="entry name" value="OS05G0488500 PROTEIN"/>
    <property type="match status" value="1"/>
</dbReference>
<dbReference type="KEGG" id="egt:105963224"/>
<organism evidence="2 3">
    <name type="scientific">Erythranthe guttata</name>
    <name type="common">Yellow monkey flower</name>
    <name type="synonym">Mimulus guttatus</name>
    <dbReference type="NCBI Taxonomy" id="4155"/>
    <lineage>
        <taxon>Eukaryota</taxon>
        <taxon>Viridiplantae</taxon>
        <taxon>Streptophyta</taxon>
        <taxon>Embryophyta</taxon>
        <taxon>Tracheophyta</taxon>
        <taxon>Spermatophyta</taxon>
        <taxon>Magnoliopsida</taxon>
        <taxon>eudicotyledons</taxon>
        <taxon>Gunneridae</taxon>
        <taxon>Pentapetalae</taxon>
        <taxon>asterids</taxon>
        <taxon>lamiids</taxon>
        <taxon>Lamiales</taxon>
        <taxon>Phrymaceae</taxon>
        <taxon>Erythranthe</taxon>
    </lineage>
</organism>
<evidence type="ECO:0008006" key="4">
    <source>
        <dbReference type="Google" id="ProtNLM"/>
    </source>
</evidence>
<sequence length="229" mass="25802">MRLAMVDCRSLIQFCRSFHPHLNNAANFANPNPSPPCRSRTRRFTANSTNPFSNHFCDRSPLAALDLVILLSVLASVSFLILPYCKFLFLELLPIAHGFVVDLILDEPLPYIVGFVLVLIGMILAMVIDIRLRKCGNPHCKGLRRAIEYDIQLESEECVKYAPSLSDVFQDENGAAELELGQDRKELEAELKKMAPLNGRTVLIFRAPCGCPAGRLEVWGHKKIRRIKK</sequence>
<dbReference type="AlphaFoldDB" id="A0A022QZ07"/>
<dbReference type="OrthoDB" id="1865221at2759"/>
<dbReference type="eggNOG" id="ENOG502RM6V">
    <property type="taxonomic scope" value="Eukaryota"/>
</dbReference>
<evidence type="ECO:0000256" key="1">
    <source>
        <dbReference type="SAM" id="Phobius"/>
    </source>
</evidence>
<dbReference type="Proteomes" id="UP000030748">
    <property type="component" value="Unassembled WGS sequence"/>
</dbReference>
<keyword evidence="1" id="KW-0472">Membrane</keyword>